<keyword evidence="2" id="KW-0378">Hydrolase</keyword>
<comment type="similarity">
    <text evidence="1 2">Belongs to the allantoicase family.</text>
</comment>
<dbReference type="Gene3D" id="2.60.120.260">
    <property type="entry name" value="Galactose-binding domain-like"/>
    <property type="match status" value="2"/>
</dbReference>
<dbReference type="PIRSF" id="PIRSF016516">
    <property type="entry name" value="Allantoicase"/>
    <property type="match status" value="1"/>
</dbReference>
<keyword evidence="2" id="KW-0659">Purine metabolism</keyword>
<proteinExistence type="inferred from homology"/>
<evidence type="ECO:0000313" key="5">
    <source>
        <dbReference type="EMBL" id="TWF81129.1"/>
    </source>
</evidence>
<accession>A0A561T1Z1</accession>
<organism evidence="5 6">
    <name type="scientific">Pseudonocardia hierapolitana</name>
    <dbReference type="NCBI Taxonomy" id="1128676"/>
    <lineage>
        <taxon>Bacteria</taxon>
        <taxon>Bacillati</taxon>
        <taxon>Actinomycetota</taxon>
        <taxon>Actinomycetes</taxon>
        <taxon>Pseudonocardiales</taxon>
        <taxon>Pseudonocardiaceae</taxon>
        <taxon>Pseudonocardia</taxon>
    </lineage>
</organism>
<feature type="domain" description="Allantoicase" evidence="4">
    <location>
        <begin position="208"/>
        <end position="336"/>
    </location>
</feature>
<dbReference type="PANTHER" id="PTHR12045:SF3">
    <property type="entry name" value="INACTIVE ALLANTOICASE-RELATED"/>
    <property type="match status" value="1"/>
</dbReference>
<dbReference type="EC" id="3.5.3.4" evidence="2"/>
<dbReference type="Pfam" id="PF03561">
    <property type="entry name" value="Allantoicase"/>
    <property type="match status" value="2"/>
</dbReference>
<evidence type="ECO:0000256" key="2">
    <source>
        <dbReference type="HAMAP-Rule" id="MF_00813"/>
    </source>
</evidence>
<dbReference type="UniPathway" id="UPA00395">
    <property type="reaction ID" value="UER00654"/>
</dbReference>
<dbReference type="Proteomes" id="UP000321261">
    <property type="component" value="Unassembled WGS sequence"/>
</dbReference>
<dbReference type="InterPro" id="IPR008979">
    <property type="entry name" value="Galactose-bd-like_sf"/>
</dbReference>
<name>A0A561T1Z1_9PSEU</name>
<dbReference type="GO" id="GO:0004037">
    <property type="term" value="F:allantoicase activity"/>
    <property type="evidence" value="ECO:0007669"/>
    <property type="project" value="UniProtKB-UniRule"/>
</dbReference>
<feature type="compositionally biased region" description="Basic and acidic residues" evidence="3">
    <location>
        <begin position="10"/>
        <end position="25"/>
    </location>
</feature>
<dbReference type="PANTHER" id="PTHR12045">
    <property type="entry name" value="ALLANTOICASE"/>
    <property type="match status" value="1"/>
</dbReference>
<evidence type="ECO:0000256" key="3">
    <source>
        <dbReference type="SAM" id="MobiDB-lite"/>
    </source>
</evidence>
<reference evidence="5 6" key="1">
    <citation type="submission" date="2019-06" db="EMBL/GenBank/DDBJ databases">
        <title>Sequencing the genomes of 1000 actinobacteria strains.</title>
        <authorList>
            <person name="Klenk H.-P."/>
        </authorList>
    </citation>
    <scope>NUCLEOTIDE SEQUENCE [LARGE SCALE GENOMIC DNA]</scope>
    <source>
        <strain evidence="5 6">DSM 45671</strain>
    </source>
</reference>
<dbReference type="GO" id="GO:0006144">
    <property type="term" value="P:purine nucleobase metabolic process"/>
    <property type="evidence" value="ECO:0007669"/>
    <property type="project" value="UniProtKB-KW"/>
</dbReference>
<feature type="domain" description="Allantoicase" evidence="4">
    <location>
        <begin position="41"/>
        <end position="187"/>
    </location>
</feature>
<comment type="catalytic activity">
    <reaction evidence="2">
        <text>allantoate + H2O = (S)-ureidoglycolate + urea</text>
        <dbReference type="Rhea" id="RHEA:11016"/>
        <dbReference type="ChEBI" id="CHEBI:15377"/>
        <dbReference type="ChEBI" id="CHEBI:16199"/>
        <dbReference type="ChEBI" id="CHEBI:17536"/>
        <dbReference type="ChEBI" id="CHEBI:57296"/>
        <dbReference type="EC" id="3.5.3.4"/>
    </reaction>
</comment>
<dbReference type="InterPro" id="IPR015908">
    <property type="entry name" value="Allantoicase_dom"/>
</dbReference>
<dbReference type="InterPro" id="IPR005164">
    <property type="entry name" value="Allantoicase"/>
</dbReference>
<dbReference type="GO" id="GO:0000256">
    <property type="term" value="P:allantoin catabolic process"/>
    <property type="evidence" value="ECO:0007669"/>
    <property type="project" value="UniProtKB-UniRule"/>
</dbReference>
<dbReference type="AlphaFoldDB" id="A0A561T1Z1"/>
<protein>
    <recommendedName>
        <fullName evidence="2">Probable allantoicase</fullName>
        <ecNumber evidence="2">3.5.3.4</ecNumber>
    </recommendedName>
    <alternativeName>
        <fullName evidence="2">Allantoate amidinohydrolase</fullName>
    </alternativeName>
</protein>
<feature type="region of interest" description="Disordered" evidence="3">
    <location>
        <begin position="1"/>
        <end position="25"/>
    </location>
</feature>
<dbReference type="HAMAP" id="MF_00813">
    <property type="entry name" value="Allantoicase"/>
    <property type="match status" value="1"/>
</dbReference>
<dbReference type="EMBL" id="VIWU01000001">
    <property type="protein sequence ID" value="TWF81129.1"/>
    <property type="molecule type" value="Genomic_DNA"/>
</dbReference>
<dbReference type="SUPFAM" id="SSF49785">
    <property type="entry name" value="Galactose-binding domain-like"/>
    <property type="match status" value="2"/>
</dbReference>
<dbReference type="NCBIfam" id="TIGR02961">
    <property type="entry name" value="allantoicase"/>
    <property type="match status" value="1"/>
</dbReference>
<sequence>MSELASEPMSQRRREASAERQRGRALSDFRELPDLALRSLGGAVVYANDDAFAAKENLITPGRPAFDPTTFGSQGKVYDGWETRRRRSPGHDEAVVRLGASGVVHGVVVDTAWFTGNYPPEIAVDGARADGLVDMAALEWEPLVPRSPVSGDSENAFAVENPRRVTHVRLRIFPDGGVARLRVHGEALPDPDQLDALGTADLAALENGGRVVACSNAFYGSPNNLLLPGPARTMGEGWENARRRDDGNDWVEVALVAEAELVLAELDTSWFLHNAPGWAALTGRTADGDTVELLPRTPLQPDTRHRFRVPAAPVTHVRMDVFPDGGMARLRLHGRLTEAGRAELAARWSQP</sequence>
<evidence type="ECO:0000256" key="1">
    <source>
        <dbReference type="ARBA" id="ARBA00009242"/>
    </source>
</evidence>
<evidence type="ECO:0000259" key="4">
    <source>
        <dbReference type="Pfam" id="PF03561"/>
    </source>
</evidence>
<keyword evidence="6" id="KW-1185">Reference proteome</keyword>
<comment type="caution">
    <text evidence="5">The sequence shown here is derived from an EMBL/GenBank/DDBJ whole genome shotgun (WGS) entry which is preliminary data.</text>
</comment>
<evidence type="ECO:0000313" key="6">
    <source>
        <dbReference type="Proteomes" id="UP000321261"/>
    </source>
</evidence>
<comment type="pathway">
    <text evidence="2">Nitrogen metabolism; (S)-allantoin degradation; (S)-ureidoglycolate from allantoate (aminidohydrolase route): step 1/1.</text>
</comment>
<gene>
    <name evidence="2" type="primary">alc</name>
    <name evidence="5" type="ORF">FHX44_117072</name>
</gene>